<proteinExistence type="predicted"/>
<keyword evidence="2" id="KW-1185">Reference proteome</keyword>
<name>A0A183K964_9TREM</name>
<evidence type="ECO:0000313" key="2">
    <source>
        <dbReference type="Proteomes" id="UP000279833"/>
    </source>
</evidence>
<gene>
    <name evidence="1" type="ORF">SCUD_LOCUS11546</name>
</gene>
<dbReference type="Proteomes" id="UP000279833">
    <property type="component" value="Unassembled WGS sequence"/>
</dbReference>
<sequence>MVVYARYSTSIGRIPSAIVYCGREQTNFQLKRKLGKDDGNG</sequence>
<reference evidence="3" key="1">
    <citation type="submission" date="2016-06" db="UniProtKB">
        <authorList>
            <consortium name="WormBaseParasite"/>
        </authorList>
    </citation>
    <scope>IDENTIFICATION</scope>
</reference>
<evidence type="ECO:0000313" key="1">
    <source>
        <dbReference type="EMBL" id="VDP45065.1"/>
    </source>
</evidence>
<organism evidence="3">
    <name type="scientific">Schistosoma curassoni</name>
    <dbReference type="NCBI Taxonomy" id="6186"/>
    <lineage>
        <taxon>Eukaryota</taxon>
        <taxon>Metazoa</taxon>
        <taxon>Spiralia</taxon>
        <taxon>Lophotrochozoa</taxon>
        <taxon>Platyhelminthes</taxon>
        <taxon>Trematoda</taxon>
        <taxon>Digenea</taxon>
        <taxon>Strigeidida</taxon>
        <taxon>Schistosomatoidea</taxon>
        <taxon>Schistosomatidae</taxon>
        <taxon>Schistosoma</taxon>
    </lineage>
</organism>
<evidence type="ECO:0000313" key="3">
    <source>
        <dbReference type="WBParaSite" id="SCUD_0001154601-mRNA-1"/>
    </source>
</evidence>
<reference evidence="1 2" key="2">
    <citation type="submission" date="2018-11" db="EMBL/GenBank/DDBJ databases">
        <authorList>
            <consortium name="Pathogen Informatics"/>
        </authorList>
    </citation>
    <scope>NUCLEOTIDE SEQUENCE [LARGE SCALE GENOMIC DNA]</scope>
    <source>
        <strain evidence="1">Dakar</strain>
        <strain evidence="2">Dakar, Senegal</strain>
    </source>
</reference>
<protein>
    <submittedName>
        <fullName evidence="3">Transposase</fullName>
    </submittedName>
</protein>
<accession>A0A183K964</accession>
<dbReference type="EMBL" id="UZAK01034491">
    <property type="protein sequence ID" value="VDP45065.1"/>
    <property type="molecule type" value="Genomic_DNA"/>
</dbReference>
<dbReference type="AlphaFoldDB" id="A0A183K964"/>
<dbReference type="WBParaSite" id="SCUD_0001154601-mRNA-1">
    <property type="protein sequence ID" value="SCUD_0001154601-mRNA-1"/>
    <property type="gene ID" value="SCUD_0001154601"/>
</dbReference>